<proteinExistence type="predicted"/>
<evidence type="ECO:0000256" key="1">
    <source>
        <dbReference type="SAM" id="Phobius"/>
    </source>
</evidence>
<reference evidence="2 3" key="1">
    <citation type="journal article" date="2017" name="Elife">
        <title>Extensive horizontal gene transfer in cheese-associated bacteria.</title>
        <authorList>
            <person name="Bonham K.S."/>
            <person name="Wolfe B.E."/>
            <person name="Dutton R.J."/>
        </authorList>
    </citation>
    <scope>NUCLEOTIDE SEQUENCE [LARGE SCALE GENOMIC DNA]</scope>
    <source>
        <strain evidence="2 3">947_7</strain>
    </source>
</reference>
<keyword evidence="1" id="KW-0812">Transmembrane</keyword>
<gene>
    <name evidence="2" type="ORF">CIK64_14680</name>
</gene>
<organism evidence="2 3">
    <name type="scientific">Brevibacterium aurantiacum</name>
    <dbReference type="NCBI Taxonomy" id="273384"/>
    <lineage>
        <taxon>Bacteria</taxon>
        <taxon>Bacillati</taxon>
        <taxon>Actinomycetota</taxon>
        <taxon>Actinomycetes</taxon>
        <taxon>Micrococcales</taxon>
        <taxon>Brevibacteriaceae</taxon>
        <taxon>Brevibacterium</taxon>
    </lineage>
</organism>
<keyword evidence="1" id="KW-0472">Membrane</keyword>
<evidence type="ECO:0000313" key="2">
    <source>
        <dbReference type="EMBL" id="PCC45645.1"/>
    </source>
</evidence>
<accession>A0A2A3Z2P4</accession>
<dbReference type="AlphaFoldDB" id="A0A2A3Z2P4"/>
<sequence length="74" mass="7551">MAVQSSTSTAVPSGPVIVHTDPLSALPPSSVLFQVTVPVFAVFVIVHVTVSPALMVTLSAVTVFFGPQSQAEAS</sequence>
<evidence type="ECO:0000313" key="3">
    <source>
        <dbReference type="Proteomes" id="UP000217564"/>
    </source>
</evidence>
<dbReference type="Proteomes" id="UP000217564">
    <property type="component" value="Unassembled WGS sequence"/>
</dbReference>
<feature type="transmembrane region" description="Helical" evidence="1">
    <location>
        <begin position="39"/>
        <end position="65"/>
    </location>
</feature>
<comment type="caution">
    <text evidence="2">The sequence shown here is derived from an EMBL/GenBank/DDBJ whole genome shotgun (WGS) entry which is preliminary data.</text>
</comment>
<dbReference type="EMBL" id="NRGP01000021">
    <property type="protein sequence ID" value="PCC45645.1"/>
    <property type="molecule type" value="Genomic_DNA"/>
</dbReference>
<protein>
    <submittedName>
        <fullName evidence="2">Uncharacterized protein</fullName>
    </submittedName>
</protein>
<name>A0A2A3Z2P4_BREAU</name>
<keyword evidence="1" id="KW-1133">Transmembrane helix</keyword>